<comment type="caution">
    <text evidence="2">The sequence shown here is derived from an EMBL/GenBank/DDBJ whole genome shotgun (WGS) entry which is preliminary data.</text>
</comment>
<accession>A0A4Y2X1P3</accession>
<proteinExistence type="predicted"/>
<keyword evidence="3" id="KW-1185">Reference proteome</keyword>
<gene>
    <name evidence="2" type="ORF">AVEN_160268_1</name>
</gene>
<dbReference type="Proteomes" id="UP000499080">
    <property type="component" value="Unassembled WGS sequence"/>
</dbReference>
<dbReference type="EMBL" id="BGPR01069882">
    <property type="protein sequence ID" value="GBO43451.1"/>
    <property type="molecule type" value="Genomic_DNA"/>
</dbReference>
<evidence type="ECO:0000313" key="3">
    <source>
        <dbReference type="Proteomes" id="UP000499080"/>
    </source>
</evidence>
<evidence type="ECO:0000313" key="2">
    <source>
        <dbReference type="EMBL" id="GBO43451.1"/>
    </source>
</evidence>
<feature type="compositionally biased region" description="Basic and acidic residues" evidence="1">
    <location>
        <begin position="36"/>
        <end position="51"/>
    </location>
</feature>
<reference evidence="2 3" key="1">
    <citation type="journal article" date="2019" name="Sci. Rep.">
        <title>Orb-weaving spider Araneus ventricosus genome elucidates the spidroin gene catalogue.</title>
        <authorList>
            <person name="Kono N."/>
            <person name="Nakamura H."/>
            <person name="Ohtoshi R."/>
            <person name="Moran D.A.P."/>
            <person name="Shinohara A."/>
            <person name="Yoshida Y."/>
            <person name="Fujiwara M."/>
            <person name="Mori M."/>
            <person name="Tomita M."/>
            <person name="Arakawa K."/>
        </authorList>
    </citation>
    <scope>NUCLEOTIDE SEQUENCE [LARGE SCALE GENOMIC DNA]</scope>
</reference>
<name>A0A4Y2X1P3_ARAVE</name>
<feature type="region of interest" description="Disordered" evidence="1">
    <location>
        <begin position="65"/>
        <end position="101"/>
    </location>
</feature>
<protein>
    <submittedName>
        <fullName evidence="2">Uncharacterized protein</fullName>
    </submittedName>
</protein>
<dbReference type="AlphaFoldDB" id="A0A4Y2X1P3"/>
<organism evidence="2 3">
    <name type="scientific">Araneus ventricosus</name>
    <name type="common">Orbweaver spider</name>
    <name type="synonym">Epeira ventricosa</name>
    <dbReference type="NCBI Taxonomy" id="182803"/>
    <lineage>
        <taxon>Eukaryota</taxon>
        <taxon>Metazoa</taxon>
        <taxon>Ecdysozoa</taxon>
        <taxon>Arthropoda</taxon>
        <taxon>Chelicerata</taxon>
        <taxon>Arachnida</taxon>
        <taxon>Araneae</taxon>
        <taxon>Araneomorphae</taxon>
        <taxon>Entelegynae</taxon>
        <taxon>Araneoidea</taxon>
        <taxon>Araneidae</taxon>
        <taxon>Araneus</taxon>
    </lineage>
</organism>
<sequence>MFVYSFRGKWGGSPRFCLHTPPRPRPAGGGDGARQGADEAERSRGDPELLPRDLAVGDALRWAERSDGGEATVAPHHYPVGGRRSVRQPKDGPGAVGRDQRHRLPALLRLLHPPLLSGAGGGPATCCLRLQLSV</sequence>
<feature type="region of interest" description="Disordered" evidence="1">
    <location>
        <begin position="11"/>
        <end position="51"/>
    </location>
</feature>
<evidence type="ECO:0000256" key="1">
    <source>
        <dbReference type="SAM" id="MobiDB-lite"/>
    </source>
</evidence>